<organism evidence="2 3">
    <name type="scientific">Desmospora profundinema</name>
    <dbReference type="NCBI Taxonomy" id="1571184"/>
    <lineage>
        <taxon>Bacteria</taxon>
        <taxon>Bacillati</taxon>
        <taxon>Bacillota</taxon>
        <taxon>Bacilli</taxon>
        <taxon>Bacillales</taxon>
        <taxon>Thermoactinomycetaceae</taxon>
        <taxon>Desmospora</taxon>
    </lineage>
</organism>
<proteinExistence type="predicted"/>
<dbReference type="Pfam" id="PF01790">
    <property type="entry name" value="LGT"/>
    <property type="match status" value="1"/>
</dbReference>
<sequence length="92" mass="10159">MKVVLFYIGDFPVRSYGLIIAMAVLLAVGVAFYLAKGTKYREYVVDMSFYVVIGAILGARLWEVLSLRSLVSLCAFCNETKSAIPTRDPATD</sequence>
<comment type="caution">
    <text evidence="2">The sequence shown here is derived from an EMBL/GenBank/DDBJ whole genome shotgun (WGS) entry which is preliminary data.</text>
</comment>
<keyword evidence="1" id="KW-1133">Transmembrane helix</keyword>
<dbReference type="InterPro" id="IPR001640">
    <property type="entry name" value="Lgt"/>
</dbReference>
<dbReference type="RefSeq" id="WP_309860730.1">
    <property type="nucleotide sequence ID" value="NZ_JAVDQG010000001.1"/>
</dbReference>
<accession>A0ABU1IHL3</accession>
<gene>
    <name evidence="2" type="ORF">JOE21_000020</name>
</gene>
<keyword evidence="3" id="KW-1185">Reference proteome</keyword>
<name>A0ABU1IHL3_9BACL</name>
<dbReference type="EMBL" id="JAVDQG010000001">
    <property type="protein sequence ID" value="MDR6224032.1"/>
    <property type="molecule type" value="Genomic_DNA"/>
</dbReference>
<evidence type="ECO:0000256" key="1">
    <source>
        <dbReference type="SAM" id="Phobius"/>
    </source>
</evidence>
<protein>
    <submittedName>
        <fullName evidence="2">Prolipoprotein diacylglyceryltransferase</fullName>
    </submittedName>
</protein>
<evidence type="ECO:0000313" key="3">
    <source>
        <dbReference type="Proteomes" id="UP001185012"/>
    </source>
</evidence>
<keyword evidence="1" id="KW-0472">Membrane</keyword>
<feature type="transmembrane region" description="Helical" evidence="1">
    <location>
        <begin position="43"/>
        <end position="62"/>
    </location>
</feature>
<keyword evidence="1" id="KW-0812">Transmembrane</keyword>
<evidence type="ECO:0000313" key="2">
    <source>
        <dbReference type="EMBL" id="MDR6224032.1"/>
    </source>
</evidence>
<feature type="transmembrane region" description="Helical" evidence="1">
    <location>
        <begin position="15"/>
        <end position="34"/>
    </location>
</feature>
<dbReference type="Proteomes" id="UP001185012">
    <property type="component" value="Unassembled WGS sequence"/>
</dbReference>
<reference evidence="2 3" key="1">
    <citation type="submission" date="2023-07" db="EMBL/GenBank/DDBJ databases">
        <title>Genomic Encyclopedia of Type Strains, Phase IV (KMG-IV): sequencing the most valuable type-strain genomes for metagenomic binning, comparative biology and taxonomic classification.</title>
        <authorList>
            <person name="Goeker M."/>
        </authorList>
    </citation>
    <scope>NUCLEOTIDE SEQUENCE [LARGE SCALE GENOMIC DNA]</scope>
    <source>
        <strain evidence="2 3">DSM 45903</strain>
    </source>
</reference>